<dbReference type="InterPro" id="IPR011004">
    <property type="entry name" value="Trimer_LpxA-like_sf"/>
</dbReference>
<dbReference type="InterPro" id="IPR018357">
    <property type="entry name" value="Hexapep_transf_CS"/>
</dbReference>
<evidence type="ECO:0000256" key="11">
    <source>
        <dbReference type="ARBA" id="ARBA00023315"/>
    </source>
</evidence>
<dbReference type="FunFam" id="2.160.10.10:FF:000007">
    <property type="entry name" value="Serine acetyltransferase"/>
    <property type="match status" value="1"/>
</dbReference>
<evidence type="ECO:0000313" key="14">
    <source>
        <dbReference type="EMBL" id="AEH50177.1"/>
    </source>
</evidence>
<keyword evidence="11 13" id="KW-0012">Acyltransferase</keyword>
<dbReference type="Gene3D" id="2.160.10.10">
    <property type="entry name" value="Hexapeptide repeat proteins"/>
    <property type="match status" value="1"/>
</dbReference>
<evidence type="ECO:0000256" key="1">
    <source>
        <dbReference type="ARBA" id="ARBA00004496"/>
    </source>
</evidence>
<dbReference type="PIRSF" id="PIRSF000441">
    <property type="entry name" value="CysE"/>
    <property type="match status" value="1"/>
</dbReference>
<dbReference type="Proteomes" id="UP000006804">
    <property type="component" value="Chromosome"/>
</dbReference>
<evidence type="ECO:0000256" key="4">
    <source>
        <dbReference type="ARBA" id="ARBA00013266"/>
    </source>
</evidence>
<evidence type="ECO:0000256" key="12">
    <source>
        <dbReference type="ARBA" id="ARBA00049486"/>
    </source>
</evidence>
<dbReference type="EC" id="2.3.1.30" evidence="4 13"/>
<sequence>MKRFFSYLKEEIENIKQKDPCVKSTLEVFLYPSFHAILWHRVAHKLYNHRFYFLARLISQLVRFFTGIEIHPGAKIGRRVFIDHGMGVVIGETAEVGDDVVIYHGVTLGARGNEKCIKRHPTIGKGVVIGAGAKILGPIVVGDYAKIGANAVVLQDVPPFATAVGIPAKVVKISNEKLVKTKEEDEGCRIITSYPPIPRF</sequence>
<comment type="subcellular location">
    <subcellularLocation>
        <location evidence="1">Cytoplasm</location>
    </subcellularLocation>
</comment>
<dbReference type="EMBL" id="CP002351">
    <property type="protein sequence ID" value="AEH50177.1"/>
    <property type="molecule type" value="Genomic_DNA"/>
</dbReference>
<keyword evidence="7" id="KW-0028">Amino-acid biosynthesis</keyword>
<dbReference type="RefSeq" id="WP_013931401.1">
    <property type="nucleotide sequence ID" value="NC_015707.1"/>
</dbReference>
<dbReference type="Pfam" id="PF00132">
    <property type="entry name" value="Hexapep"/>
    <property type="match status" value="1"/>
</dbReference>
<keyword evidence="9" id="KW-0677">Repeat</keyword>
<dbReference type="InterPro" id="IPR045304">
    <property type="entry name" value="LbH_SAT"/>
</dbReference>
<proteinExistence type="inferred from homology"/>
<comment type="similarity">
    <text evidence="3 13">Belongs to the transferase hexapeptide repeat family.</text>
</comment>
<dbReference type="InterPro" id="IPR005881">
    <property type="entry name" value="Ser_O-AcTrfase"/>
</dbReference>
<evidence type="ECO:0000256" key="9">
    <source>
        <dbReference type="ARBA" id="ARBA00022737"/>
    </source>
</evidence>
<dbReference type="InterPro" id="IPR042122">
    <property type="entry name" value="Ser_AcTrfase_N_sf"/>
</dbReference>
<dbReference type="GO" id="GO:0005737">
    <property type="term" value="C:cytoplasm"/>
    <property type="evidence" value="ECO:0007669"/>
    <property type="project" value="UniProtKB-SubCell"/>
</dbReference>
<dbReference type="SUPFAM" id="SSF51161">
    <property type="entry name" value="Trimeric LpxA-like enzymes"/>
    <property type="match status" value="1"/>
</dbReference>
<evidence type="ECO:0000256" key="7">
    <source>
        <dbReference type="ARBA" id="ARBA00022605"/>
    </source>
</evidence>
<dbReference type="OrthoDB" id="9801456at2"/>
<dbReference type="AlphaFoldDB" id="F7YU81"/>
<gene>
    <name evidence="14" type="ORF">Theth_0070</name>
</gene>
<evidence type="ECO:0000256" key="6">
    <source>
        <dbReference type="ARBA" id="ARBA00022490"/>
    </source>
</evidence>
<comment type="catalytic activity">
    <reaction evidence="12 13">
        <text>L-serine + acetyl-CoA = O-acetyl-L-serine + CoA</text>
        <dbReference type="Rhea" id="RHEA:24560"/>
        <dbReference type="ChEBI" id="CHEBI:33384"/>
        <dbReference type="ChEBI" id="CHEBI:57287"/>
        <dbReference type="ChEBI" id="CHEBI:57288"/>
        <dbReference type="ChEBI" id="CHEBI:58340"/>
        <dbReference type="EC" id="2.3.1.30"/>
    </reaction>
</comment>
<dbReference type="HOGENOM" id="CLU_051638_10_1_0"/>
<dbReference type="CDD" id="cd03354">
    <property type="entry name" value="LbH_SAT"/>
    <property type="match status" value="1"/>
</dbReference>
<dbReference type="PROSITE" id="PS00101">
    <property type="entry name" value="HEXAPEP_TRANSFERASES"/>
    <property type="match status" value="1"/>
</dbReference>
<dbReference type="Gene3D" id="1.10.3130.10">
    <property type="entry name" value="serine acetyltransferase, domain 1"/>
    <property type="match status" value="1"/>
</dbReference>
<organism evidence="14 15">
    <name type="scientific">Pseudothermotoga thermarum DSM 5069</name>
    <dbReference type="NCBI Taxonomy" id="688269"/>
    <lineage>
        <taxon>Bacteria</taxon>
        <taxon>Thermotogati</taxon>
        <taxon>Thermotogota</taxon>
        <taxon>Thermotogae</taxon>
        <taxon>Thermotogales</taxon>
        <taxon>Thermotogaceae</taxon>
        <taxon>Pseudothermotoga</taxon>
    </lineage>
</organism>
<dbReference type="GO" id="GO:0009001">
    <property type="term" value="F:serine O-acetyltransferase activity"/>
    <property type="evidence" value="ECO:0007669"/>
    <property type="project" value="UniProtKB-EC"/>
</dbReference>
<dbReference type="PATRIC" id="fig|688269.3.peg.71"/>
<dbReference type="STRING" id="688269.Theth_0070"/>
<comment type="pathway">
    <text evidence="2">Amino-acid biosynthesis; L-cysteine biosynthesis; L-cysteine from L-serine: step 1/2.</text>
</comment>
<dbReference type="InterPro" id="IPR053376">
    <property type="entry name" value="Serine_acetyltransferase"/>
</dbReference>
<protein>
    <recommendedName>
        <fullName evidence="5 13">Serine acetyltransferase</fullName>
        <ecNumber evidence="4 13">2.3.1.30</ecNumber>
    </recommendedName>
</protein>
<evidence type="ECO:0000256" key="2">
    <source>
        <dbReference type="ARBA" id="ARBA00004876"/>
    </source>
</evidence>
<keyword evidence="8 13" id="KW-0808">Transferase</keyword>
<dbReference type="KEGG" id="tta:Theth_0070"/>
<evidence type="ECO:0000313" key="15">
    <source>
        <dbReference type="Proteomes" id="UP000006804"/>
    </source>
</evidence>
<dbReference type="FunFam" id="1.10.3130.10:FF:000003">
    <property type="entry name" value="Serine acetyltransferase"/>
    <property type="match status" value="1"/>
</dbReference>
<reference evidence="14 15" key="1">
    <citation type="submission" date="2010-11" db="EMBL/GenBank/DDBJ databases">
        <title>The complete genome of Thermotoga thermarum DSM 5069.</title>
        <authorList>
            <consortium name="US DOE Joint Genome Institute (JGI-PGF)"/>
            <person name="Lucas S."/>
            <person name="Copeland A."/>
            <person name="Lapidus A."/>
            <person name="Bruce D."/>
            <person name="Goodwin L."/>
            <person name="Pitluck S."/>
            <person name="Kyrpides N."/>
            <person name="Mavromatis K."/>
            <person name="Ivanova N."/>
            <person name="Zeytun A."/>
            <person name="Brettin T."/>
            <person name="Detter J.C."/>
            <person name="Tapia R."/>
            <person name="Han C."/>
            <person name="Land M."/>
            <person name="Hauser L."/>
            <person name="Markowitz V."/>
            <person name="Cheng J.-F."/>
            <person name="Hugenholtz P."/>
            <person name="Woyke T."/>
            <person name="Wu D."/>
            <person name="Spring S."/>
            <person name="Schroeder M."/>
            <person name="Brambilla E."/>
            <person name="Klenk H.-P."/>
            <person name="Eisen J.A."/>
        </authorList>
    </citation>
    <scope>NUCLEOTIDE SEQUENCE [LARGE SCALE GENOMIC DNA]</scope>
    <source>
        <strain evidence="14 15">DSM 5069</strain>
    </source>
</reference>
<dbReference type="InterPro" id="IPR001451">
    <property type="entry name" value="Hexapep"/>
</dbReference>
<evidence type="ECO:0000256" key="13">
    <source>
        <dbReference type="PIRNR" id="PIRNR000441"/>
    </source>
</evidence>
<keyword evidence="10" id="KW-0198">Cysteine biosynthesis</keyword>
<name>F7YU81_9THEM</name>
<evidence type="ECO:0000256" key="3">
    <source>
        <dbReference type="ARBA" id="ARBA00007274"/>
    </source>
</evidence>
<keyword evidence="6" id="KW-0963">Cytoplasm</keyword>
<dbReference type="GO" id="GO:0006535">
    <property type="term" value="P:cysteine biosynthetic process from serine"/>
    <property type="evidence" value="ECO:0007669"/>
    <property type="project" value="InterPro"/>
</dbReference>
<dbReference type="NCBIfam" id="NF041874">
    <property type="entry name" value="EPS_EpsC"/>
    <property type="match status" value="1"/>
</dbReference>
<keyword evidence="15" id="KW-1185">Reference proteome</keyword>
<dbReference type="NCBIfam" id="TIGR01172">
    <property type="entry name" value="cysE"/>
    <property type="match status" value="1"/>
</dbReference>
<dbReference type="PANTHER" id="PTHR42811">
    <property type="entry name" value="SERINE ACETYLTRANSFERASE"/>
    <property type="match status" value="1"/>
</dbReference>
<dbReference type="eggNOG" id="COG1045">
    <property type="taxonomic scope" value="Bacteria"/>
</dbReference>
<evidence type="ECO:0000256" key="10">
    <source>
        <dbReference type="ARBA" id="ARBA00023192"/>
    </source>
</evidence>
<accession>F7YU81</accession>
<evidence type="ECO:0000256" key="5">
    <source>
        <dbReference type="ARBA" id="ARBA00018522"/>
    </source>
</evidence>
<evidence type="ECO:0000256" key="8">
    <source>
        <dbReference type="ARBA" id="ARBA00022679"/>
    </source>
</evidence>